<dbReference type="Pfam" id="PF04146">
    <property type="entry name" value="YTH"/>
    <property type="match status" value="1"/>
</dbReference>
<keyword evidence="1" id="KW-0175">Coiled coil</keyword>
<comment type="caution">
    <text evidence="3">The sequence shown here is derived from an EMBL/GenBank/DDBJ whole genome shotgun (WGS) entry which is preliminary data.</text>
</comment>
<dbReference type="GO" id="GO:0003729">
    <property type="term" value="F:mRNA binding"/>
    <property type="evidence" value="ECO:0007669"/>
    <property type="project" value="TreeGrafter"/>
</dbReference>
<dbReference type="CDD" id="cd21134">
    <property type="entry name" value="YTH"/>
    <property type="match status" value="1"/>
</dbReference>
<organism evidence="3 4">
    <name type="scientific">Perkinsus chesapeaki</name>
    <name type="common">Clam parasite</name>
    <name type="synonym">Perkinsus andrewsi</name>
    <dbReference type="NCBI Taxonomy" id="330153"/>
    <lineage>
        <taxon>Eukaryota</taxon>
        <taxon>Sar</taxon>
        <taxon>Alveolata</taxon>
        <taxon>Perkinsozoa</taxon>
        <taxon>Perkinsea</taxon>
        <taxon>Perkinsida</taxon>
        <taxon>Perkinsidae</taxon>
        <taxon>Perkinsus</taxon>
    </lineage>
</organism>
<dbReference type="AlphaFoldDB" id="A0A7J6MMM8"/>
<feature type="domain" description="YTH" evidence="2">
    <location>
        <begin position="83"/>
        <end position="230"/>
    </location>
</feature>
<dbReference type="PANTHER" id="PTHR12357">
    <property type="entry name" value="YTH YT521-B HOMOLOGY DOMAIN-CONTAINING"/>
    <property type="match status" value="1"/>
</dbReference>
<dbReference type="PROSITE" id="PS50882">
    <property type="entry name" value="YTH"/>
    <property type="match status" value="1"/>
</dbReference>
<evidence type="ECO:0000313" key="4">
    <source>
        <dbReference type="Proteomes" id="UP000591131"/>
    </source>
</evidence>
<name>A0A7J6MMM8_PERCH</name>
<dbReference type="Gene3D" id="3.10.590.10">
    <property type="entry name" value="ph1033 like domains"/>
    <property type="match status" value="1"/>
</dbReference>
<gene>
    <name evidence="3" type="ORF">FOL47_011324</name>
</gene>
<keyword evidence="4" id="KW-1185">Reference proteome</keyword>
<dbReference type="InterPro" id="IPR007275">
    <property type="entry name" value="YTH_domain"/>
</dbReference>
<reference evidence="3 4" key="1">
    <citation type="submission" date="2020-04" db="EMBL/GenBank/DDBJ databases">
        <title>Perkinsus chesapeaki whole genome sequence.</title>
        <authorList>
            <person name="Bogema D.R."/>
        </authorList>
    </citation>
    <scope>NUCLEOTIDE SEQUENCE [LARGE SCALE GENOMIC DNA]</scope>
    <source>
        <strain evidence="3">ATCC PRA-425</strain>
    </source>
</reference>
<evidence type="ECO:0000259" key="2">
    <source>
        <dbReference type="PROSITE" id="PS50882"/>
    </source>
</evidence>
<sequence length="900" mass="100892">MIPDDTSPGKSDSKGTAPTMRLSRVGFRYLRLQRLRESLLPLASTGSGSPSGRCDVSLIVPSTVAEEFSYVNSYLFDANPKAAKFFVCKSNCEENVYIALRFGVWSPSSLEFLSQLKKALMGHPSCAAADTESPPVYIFFSVSGSGMFLGMCQLIGVNESVSLRWPDGIVRRGAIMLKWIFVHDIPNTRLEHLLVQMAHCPSNREPQPLPQCREGQEVPLQKGKEIMKIFRHAVRHGGVSLLDDVTYYDKKFRKFGMDLDVFFLSSRVMFVARYLDSHTNIGGEKAKPAVQSRVQSNKTVKEFLEAWLPTRPSPEEVDWRIHSRERFESNKAAVAEQLGSKFAAIEGGKRNWMREKAVIRGTRHYQDDVLSLLSASTSPSEASLEDQLAAKRSELEDAQEQLDEMTSRAKKDAGGEYQTVTRIIDEDIGPASQALQRGKTLLDVQMEVEEKTAARAERIQADSGLRRAMDSAIATVDYTDTASKLIAKTDDMRKVPKQLKAPESVERERSIIDAFIAQARPCLAQAASVAPRIEAVVSKRVDILIVECKDITYSQLEDLVTSSWEWMMSTVTVESLSRPRSPPVTGKDVIGLVVILDQLQEVYSEVLKTGSPSSDGGCWSFEALTKKLLQQRFLYHFAREGASTNRLDRPEWAIARFVDIWKHCQTVFDRWLAEAGQENASELRRKLDFNFAKKLGDYFWESRWPIVLDSPQLFAHHLSQYLAAVSDVEVSAGEDASDELIRSLTASPVLLQAWAAADLAACTSSLEQVENPWAPDETRTAFNSLGSTLIDLIENESTTRTSYLSKNSTAMAYFTDSMYWPLIERFVSMEKEKWNDLPTLSGEDEPTARLIQQSLHGIHRWLLEGSFEDKRLQALLSEHAEEIGDLAGKMAEMILEECDS</sequence>
<proteinExistence type="predicted"/>
<dbReference type="EMBL" id="JAAPAO010000098">
    <property type="protein sequence ID" value="KAF4672833.1"/>
    <property type="molecule type" value="Genomic_DNA"/>
</dbReference>
<feature type="coiled-coil region" evidence="1">
    <location>
        <begin position="381"/>
        <end position="408"/>
    </location>
</feature>
<dbReference type="GO" id="GO:0061157">
    <property type="term" value="P:mRNA destabilization"/>
    <property type="evidence" value="ECO:0007669"/>
    <property type="project" value="TreeGrafter"/>
</dbReference>
<dbReference type="GO" id="GO:0005737">
    <property type="term" value="C:cytoplasm"/>
    <property type="evidence" value="ECO:0007669"/>
    <property type="project" value="TreeGrafter"/>
</dbReference>
<dbReference type="Proteomes" id="UP000591131">
    <property type="component" value="Unassembled WGS sequence"/>
</dbReference>
<protein>
    <recommendedName>
        <fullName evidence="2">YTH domain-containing protein</fullName>
    </recommendedName>
</protein>
<dbReference type="OrthoDB" id="432591at2759"/>
<evidence type="ECO:0000313" key="3">
    <source>
        <dbReference type="EMBL" id="KAF4672833.1"/>
    </source>
</evidence>
<dbReference type="PANTHER" id="PTHR12357:SF89">
    <property type="entry name" value="YTH DOMAIN-CONTAINING FAMILY PROTEIN"/>
    <property type="match status" value="1"/>
</dbReference>
<evidence type="ECO:0000256" key="1">
    <source>
        <dbReference type="SAM" id="Coils"/>
    </source>
</evidence>
<dbReference type="InterPro" id="IPR045168">
    <property type="entry name" value="YTH_prot"/>
</dbReference>
<accession>A0A7J6MMM8</accession>